<evidence type="ECO:0000256" key="2">
    <source>
        <dbReference type="ARBA" id="ARBA00007400"/>
    </source>
</evidence>
<keyword evidence="4 7" id="KW-0812">Transmembrane</keyword>
<dbReference type="GO" id="GO:0009246">
    <property type="term" value="P:enterobacterial common antigen biosynthetic process"/>
    <property type="evidence" value="ECO:0007669"/>
    <property type="project" value="TreeGrafter"/>
</dbReference>
<dbReference type="GO" id="GO:0005886">
    <property type="term" value="C:plasma membrane"/>
    <property type="evidence" value="ECO:0007669"/>
    <property type="project" value="UniProtKB-SubCell"/>
</dbReference>
<evidence type="ECO:0000256" key="3">
    <source>
        <dbReference type="ARBA" id="ARBA00022475"/>
    </source>
</evidence>
<feature type="domain" description="Acyltransferase 3" evidence="8">
    <location>
        <begin position="19"/>
        <end position="307"/>
    </location>
</feature>
<dbReference type="PANTHER" id="PTHR40074">
    <property type="entry name" value="O-ACETYLTRANSFERASE WECH"/>
    <property type="match status" value="1"/>
</dbReference>
<reference evidence="9 10" key="1">
    <citation type="submission" date="2019-05" db="EMBL/GenBank/DDBJ databases">
        <title>Kocuria coralli sp. nov., a novel actinobacterium isolated from coral reef seawater.</title>
        <authorList>
            <person name="Li J."/>
        </authorList>
    </citation>
    <scope>NUCLEOTIDE SEQUENCE [LARGE SCALE GENOMIC DNA]</scope>
    <source>
        <strain evidence="9 10">SCSIO 13007</strain>
    </source>
</reference>
<evidence type="ECO:0000256" key="1">
    <source>
        <dbReference type="ARBA" id="ARBA00004651"/>
    </source>
</evidence>
<feature type="transmembrane region" description="Helical" evidence="7">
    <location>
        <begin position="198"/>
        <end position="216"/>
    </location>
</feature>
<keyword evidence="3" id="KW-1003">Cell membrane</keyword>
<protein>
    <submittedName>
        <fullName evidence="9">Acyltransferase</fullName>
    </submittedName>
</protein>
<keyword evidence="10" id="KW-1185">Reference proteome</keyword>
<comment type="caution">
    <text evidence="9">The sequence shown here is derived from an EMBL/GenBank/DDBJ whole genome shotgun (WGS) entry which is preliminary data.</text>
</comment>
<accession>A0A5J5L0Z2</accession>
<dbReference type="AlphaFoldDB" id="A0A5J5L0Z2"/>
<keyword evidence="5 7" id="KW-1133">Transmembrane helix</keyword>
<organism evidence="9 10">
    <name type="scientific">Kocuria coralli</name>
    <dbReference type="NCBI Taxonomy" id="1461025"/>
    <lineage>
        <taxon>Bacteria</taxon>
        <taxon>Bacillati</taxon>
        <taxon>Actinomycetota</taxon>
        <taxon>Actinomycetes</taxon>
        <taxon>Micrococcales</taxon>
        <taxon>Micrococcaceae</taxon>
        <taxon>Kocuria</taxon>
    </lineage>
</organism>
<feature type="transmembrane region" description="Helical" evidence="7">
    <location>
        <begin position="95"/>
        <end position="112"/>
    </location>
</feature>
<feature type="transmembrane region" description="Helical" evidence="7">
    <location>
        <begin position="118"/>
        <end position="138"/>
    </location>
</feature>
<comment type="subcellular location">
    <subcellularLocation>
        <location evidence="1">Cell membrane</location>
        <topology evidence="1">Multi-pass membrane protein</topology>
    </subcellularLocation>
</comment>
<name>A0A5J5L0Z2_9MICC</name>
<dbReference type="InterPro" id="IPR002656">
    <property type="entry name" value="Acyl_transf_3_dom"/>
</dbReference>
<evidence type="ECO:0000313" key="10">
    <source>
        <dbReference type="Proteomes" id="UP000325957"/>
    </source>
</evidence>
<evidence type="ECO:0000256" key="4">
    <source>
        <dbReference type="ARBA" id="ARBA00022692"/>
    </source>
</evidence>
<keyword evidence="9" id="KW-0012">Acyltransferase</keyword>
<dbReference type="Pfam" id="PF01757">
    <property type="entry name" value="Acyl_transf_3"/>
    <property type="match status" value="1"/>
</dbReference>
<feature type="transmembrane region" description="Helical" evidence="7">
    <location>
        <begin position="288"/>
        <end position="309"/>
    </location>
</feature>
<evidence type="ECO:0000256" key="5">
    <source>
        <dbReference type="ARBA" id="ARBA00022989"/>
    </source>
</evidence>
<dbReference type="GO" id="GO:0016413">
    <property type="term" value="F:O-acetyltransferase activity"/>
    <property type="evidence" value="ECO:0007669"/>
    <property type="project" value="TreeGrafter"/>
</dbReference>
<feature type="transmembrane region" description="Helical" evidence="7">
    <location>
        <begin position="262"/>
        <end position="282"/>
    </location>
</feature>
<dbReference type="Proteomes" id="UP000325957">
    <property type="component" value="Unassembled WGS sequence"/>
</dbReference>
<evidence type="ECO:0000256" key="6">
    <source>
        <dbReference type="ARBA" id="ARBA00023136"/>
    </source>
</evidence>
<dbReference type="PANTHER" id="PTHR40074:SF2">
    <property type="entry name" value="O-ACETYLTRANSFERASE WECH"/>
    <property type="match status" value="1"/>
</dbReference>
<proteinExistence type="inferred from homology"/>
<evidence type="ECO:0000256" key="7">
    <source>
        <dbReference type="SAM" id="Phobius"/>
    </source>
</evidence>
<sequence length="332" mass="37789">MPAPQNTAVTPMPTTQRFTWMDTMRGLAIVLVILRHGSTTLIEYQIFPTIWFQALQDVLVPFRMPALMLLSGLLLDRALKKNLGQYTLGKMQNLLWPYVIWAAIFLGVSNGGEQYLEPMAWVSTSYLWFIFFLMIYFAIAPFIKFLPAWVPVLAAWIGSWFEPYAASLLGQLLYFAGWFFLGQLASRHWDLVNRLLRPTPAIIAAVLAAFGAYFSLTYPARIEYRVEIVPFAIAGIIAAITLVRAIPDARTGWIRFIGRTSLVWYVAHIPIMLVTRRILVMAGVENFWIHYIAGCTMAFLGSWVLARLFQRGAPFSWLFKAPWPKPKARTTA</sequence>
<feature type="transmembrane region" description="Helical" evidence="7">
    <location>
        <begin position="167"/>
        <end position="186"/>
    </location>
</feature>
<evidence type="ECO:0000313" key="9">
    <source>
        <dbReference type="EMBL" id="KAA9394865.1"/>
    </source>
</evidence>
<gene>
    <name evidence="9" type="ORF">FCK90_04870</name>
</gene>
<comment type="similarity">
    <text evidence="2">Belongs to the acyltransferase 3 family.</text>
</comment>
<keyword evidence="9" id="KW-0808">Transferase</keyword>
<evidence type="ECO:0000259" key="8">
    <source>
        <dbReference type="Pfam" id="PF01757"/>
    </source>
</evidence>
<feature type="transmembrane region" description="Helical" evidence="7">
    <location>
        <begin position="58"/>
        <end position="75"/>
    </location>
</feature>
<dbReference type="OrthoDB" id="3265718at2"/>
<keyword evidence="6 7" id="KW-0472">Membrane</keyword>
<dbReference type="EMBL" id="SZWF01000004">
    <property type="protein sequence ID" value="KAA9394865.1"/>
    <property type="molecule type" value="Genomic_DNA"/>
</dbReference>
<feature type="transmembrane region" description="Helical" evidence="7">
    <location>
        <begin position="228"/>
        <end position="246"/>
    </location>
</feature>
<feature type="transmembrane region" description="Helical" evidence="7">
    <location>
        <begin position="26"/>
        <end position="46"/>
    </location>
</feature>
<dbReference type="RefSeq" id="WP_158033176.1">
    <property type="nucleotide sequence ID" value="NZ_ML708613.1"/>
</dbReference>